<dbReference type="Proteomes" id="UP000218231">
    <property type="component" value="Unassembled WGS sequence"/>
</dbReference>
<reference evidence="2 3" key="1">
    <citation type="journal article" date="2017" name="Curr. Biol.">
        <title>Genome architecture and evolution of a unichromosomal asexual nematode.</title>
        <authorList>
            <person name="Fradin H."/>
            <person name="Zegar C."/>
            <person name="Gutwein M."/>
            <person name="Lucas J."/>
            <person name="Kovtun M."/>
            <person name="Corcoran D."/>
            <person name="Baugh L.R."/>
            <person name="Kiontke K."/>
            <person name="Gunsalus K."/>
            <person name="Fitch D.H."/>
            <person name="Piano F."/>
        </authorList>
    </citation>
    <scope>NUCLEOTIDE SEQUENCE [LARGE SCALE GENOMIC DNA]</scope>
    <source>
        <strain evidence="2">PF1309</strain>
    </source>
</reference>
<name>A0A2A2L7V1_9BILA</name>
<dbReference type="InterPro" id="IPR001810">
    <property type="entry name" value="F-box_dom"/>
</dbReference>
<dbReference type="EMBL" id="LIAE01007072">
    <property type="protein sequence ID" value="PAV82253.1"/>
    <property type="molecule type" value="Genomic_DNA"/>
</dbReference>
<gene>
    <name evidence="2" type="ORF">WR25_24509</name>
</gene>
<evidence type="ECO:0000313" key="3">
    <source>
        <dbReference type="Proteomes" id="UP000218231"/>
    </source>
</evidence>
<keyword evidence="3" id="KW-1185">Reference proteome</keyword>
<comment type="caution">
    <text evidence="2">The sequence shown here is derived from an EMBL/GenBank/DDBJ whole genome shotgun (WGS) entry which is preliminary data.</text>
</comment>
<protein>
    <recommendedName>
        <fullName evidence="1">F-box domain-containing protein</fullName>
    </recommendedName>
</protein>
<sequence>MILDGLPLELIREVLLDLPTVDVIQTVKCTRRLYHFAKFDKALGRRLQNRVFDLTLFLDSYDHCRVCEDPVLQLFLQTDFRPESDAVNHWNLNYNAFFFRLKGGCKCRNDDDQMQEISSKFVINNDSLDEAIINCGKLFNIFMKFCVIRSLGLTFFDSADHLWGKMNAFFNANPPDVRIQPCVSINSEINLDNFLTGLAEIEISKGFGPFLTANPYHEVLRRTPSVSFEEIDLPYTYKDLVGFFKDTKKLSLHSATRITKKQIRRLVQHFYEVQHDEECMFEIEINEEVRIKDLLTLIPKKAYKLHPKKRRGMDPVPEMLIWAEMTDKFGGRWAMIDMALYYGWVASSNLFRICSMNALHEDQPSDLIF</sequence>
<proteinExistence type="predicted"/>
<accession>A0A2A2L7V1</accession>
<evidence type="ECO:0000313" key="2">
    <source>
        <dbReference type="EMBL" id="PAV82253.1"/>
    </source>
</evidence>
<organism evidence="2 3">
    <name type="scientific">Diploscapter pachys</name>
    <dbReference type="NCBI Taxonomy" id="2018661"/>
    <lineage>
        <taxon>Eukaryota</taxon>
        <taxon>Metazoa</taxon>
        <taxon>Ecdysozoa</taxon>
        <taxon>Nematoda</taxon>
        <taxon>Chromadorea</taxon>
        <taxon>Rhabditida</taxon>
        <taxon>Rhabditina</taxon>
        <taxon>Rhabditomorpha</taxon>
        <taxon>Rhabditoidea</taxon>
        <taxon>Rhabditidae</taxon>
        <taxon>Diploscapter</taxon>
    </lineage>
</organism>
<dbReference type="AlphaFoldDB" id="A0A2A2L7V1"/>
<dbReference type="PROSITE" id="PS50181">
    <property type="entry name" value="FBOX"/>
    <property type="match status" value="1"/>
</dbReference>
<evidence type="ECO:0000259" key="1">
    <source>
        <dbReference type="PROSITE" id="PS50181"/>
    </source>
</evidence>
<feature type="domain" description="F-box" evidence="1">
    <location>
        <begin position="1"/>
        <end position="47"/>
    </location>
</feature>